<keyword evidence="1" id="KW-1133">Transmembrane helix</keyword>
<evidence type="ECO:0000256" key="2">
    <source>
        <dbReference type="SAM" id="SignalP"/>
    </source>
</evidence>
<gene>
    <name evidence="3" type="ORF">THSYN_05150</name>
</gene>
<evidence type="ECO:0008006" key="5">
    <source>
        <dbReference type="Google" id="ProtNLM"/>
    </source>
</evidence>
<keyword evidence="2" id="KW-0732">Signal</keyword>
<name>A0A2K8U4B7_9GAMM</name>
<organism evidence="3 4">
    <name type="scientific">Candidatus Thiodictyon syntrophicum</name>
    <dbReference type="NCBI Taxonomy" id="1166950"/>
    <lineage>
        <taxon>Bacteria</taxon>
        <taxon>Pseudomonadati</taxon>
        <taxon>Pseudomonadota</taxon>
        <taxon>Gammaproteobacteria</taxon>
        <taxon>Chromatiales</taxon>
        <taxon>Chromatiaceae</taxon>
        <taxon>Thiodictyon</taxon>
    </lineage>
</organism>
<evidence type="ECO:0000256" key="1">
    <source>
        <dbReference type="SAM" id="Phobius"/>
    </source>
</evidence>
<sequence length="501" mass="55010">MLTPKQKAKTLPLGLLLLLAMLGSQAPAAAPMQQAFLIQNSGWMEPFYTDPRSQFKPLVLAVFHAVTSPDEKVFVSVFNQSFGDHQSPELIFSSGAAGPPLEDVIAAVTVAKKPKSGALTDTDFQEAVTKTIVEQFLGRPGIIWIFTNNRNSPHNDPETLARNREFYELVHIEPTIARTVVFPLGMAVKGRVYQAGGLMVYALAYGQEADAALRHLIQSGRTAKVFTEQPARLKPLDRDSVRLLPREIRNESAITVGMAADQATVLLDVVASREQPRVEIVASLENLFYPYIIEAADIAARFTVGSWQGPLSVDPPAVSRLQPGAQEVVRVSLPIPLAQIPSIWSAKAMSSLGKRIQMEGTVEITLNNQRLALSDTFRQDLNALFPGDPISEVFVPPQDTLASRVSIPLLIRINYPLYPLIIIGAALLLGLGLILFALGFFTRPRDYHIRVDGQVQTCRLKPFQRQELYCAAGDRVAGVRRGLTGVEILDPKEGHRVEVTQ</sequence>
<keyword evidence="4" id="KW-1185">Reference proteome</keyword>
<reference evidence="3 4" key="1">
    <citation type="submission" date="2017-03" db="EMBL/GenBank/DDBJ databases">
        <title>Complete genome sequence of Candidatus 'Thiodictyon syntrophicum' sp. nov. strain Cad16T, a photolithoautotroph purple sulfur bacterium isolated from an alpine meromictic lake.</title>
        <authorList>
            <person name="Luedin S.M."/>
            <person name="Pothier J.F."/>
            <person name="Danza F."/>
            <person name="Storelli N."/>
            <person name="Wittwer M."/>
            <person name="Tonolla M."/>
        </authorList>
    </citation>
    <scope>NUCLEOTIDE SEQUENCE [LARGE SCALE GENOMIC DNA]</scope>
    <source>
        <strain evidence="3 4">Cad16T</strain>
    </source>
</reference>
<dbReference type="AlphaFoldDB" id="A0A2K8U4B7"/>
<dbReference type="Proteomes" id="UP000232638">
    <property type="component" value="Chromosome"/>
</dbReference>
<feature type="chain" id="PRO_5014648886" description="VWA domain-containing protein" evidence="2">
    <location>
        <begin position="29"/>
        <end position="501"/>
    </location>
</feature>
<proteinExistence type="predicted"/>
<feature type="transmembrane region" description="Helical" evidence="1">
    <location>
        <begin position="417"/>
        <end position="441"/>
    </location>
</feature>
<dbReference type="KEGG" id="tsy:THSYN_05150"/>
<keyword evidence="1" id="KW-0472">Membrane</keyword>
<dbReference type="EMBL" id="CP020370">
    <property type="protein sequence ID" value="AUB80397.1"/>
    <property type="molecule type" value="Genomic_DNA"/>
</dbReference>
<feature type="signal peptide" evidence="2">
    <location>
        <begin position="1"/>
        <end position="28"/>
    </location>
</feature>
<dbReference type="OrthoDB" id="7974733at2"/>
<protein>
    <recommendedName>
        <fullName evidence="5">VWA domain-containing protein</fullName>
    </recommendedName>
</protein>
<keyword evidence="1" id="KW-0812">Transmembrane</keyword>
<evidence type="ECO:0000313" key="4">
    <source>
        <dbReference type="Proteomes" id="UP000232638"/>
    </source>
</evidence>
<dbReference type="RefSeq" id="WP_100918197.1">
    <property type="nucleotide sequence ID" value="NZ_CP020370.1"/>
</dbReference>
<evidence type="ECO:0000313" key="3">
    <source>
        <dbReference type="EMBL" id="AUB80397.1"/>
    </source>
</evidence>
<accession>A0A2K8U4B7</accession>